<dbReference type="InterPro" id="IPR004307">
    <property type="entry name" value="TspO_MBR"/>
</dbReference>
<dbReference type="AlphaFoldDB" id="A0ABD3JHM2"/>
<comment type="similarity">
    <text evidence="2">Belongs to the TspO/BZRP family.</text>
</comment>
<dbReference type="Pfam" id="PF03073">
    <property type="entry name" value="TspO_MBR"/>
    <property type="match status" value="1"/>
</dbReference>
<evidence type="ECO:0000256" key="1">
    <source>
        <dbReference type="ARBA" id="ARBA00004141"/>
    </source>
</evidence>
<evidence type="ECO:0000256" key="3">
    <source>
        <dbReference type="ARBA" id="ARBA00022692"/>
    </source>
</evidence>
<keyword evidence="4 7" id="KW-1133">Transmembrane helix</keyword>
<dbReference type="Gene3D" id="1.20.1260.100">
    <property type="entry name" value="TspO/MBR protein"/>
    <property type="match status" value="1"/>
</dbReference>
<evidence type="ECO:0008006" key="10">
    <source>
        <dbReference type="Google" id="ProtNLM"/>
    </source>
</evidence>
<keyword evidence="9" id="KW-1185">Reference proteome</keyword>
<evidence type="ECO:0000256" key="7">
    <source>
        <dbReference type="SAM" id="Phobius"/>
    </source>
</evidence>
<accession>A0ABD3JHM2</accession>
<evidence type="ECO:0000313" key="9">
    <source>
        <dbReference type="Proteomes" id="UP001634007"/>
    </source>
</evidence>
<sequence length="206" mass="21560">MASQDLKQRTTPHDPSPADAADAPAAAAPTTTTKARPRRADRRTMAKRGLRSLALAVSLPLSLTLLDIYFFGPLNAPAAAHAAAAADEAERPFVPPLWILHTLCAVSSLLMGLSAWLVWAEGGFHRRPAALPLYLAQLGLALAWGPVVFGLGAGRVGLAIAAGMVAAMVGCYRTFGEVNPIAGDLVKICFAWAGLLSVVNLKLVSM</sequence>
<keyword evidence="3 7" id="KW-0812">Transmembrane</keyword>
<reference evidence="8 9" key="1">
    <citation type="submission" date="2024-11" db="EMBL/GenBank/DDBJ databases">
        <title>Chromosome-level genome assembly of Eucalyptus globulus Labill. provides insights into its genome evolution.</title>
        <authorList>
            <person name="Li X."/>
        </authorList>
    </citation>
    <scope>NUCLEOTIDE SEQUENCE [LARGE SCALE GENOMIC DNA]</scope>
    <source>
        <strain evidence="8">CL2024</strain>
        <tissue evidence="8">Fresh tender leaves</tissue>
    </source>
</reference>
<feature type="compositionally biased region" description="Low complexity" evidence="6">
    <location>
        <begin position="17"/>
        <end position="34"/>
    </location>
</feature>
<comment type="subcellular location">
    <subcellularLocation>
        <location evidence="1">Membrane</location>
        <topology evidence="1">Multi-pass membrane protein</topology>
    </subcellularLocation>
</comment>
<proteinExistence type="inferred from homology"/>
<name>A0ABD3JHM2_EUCGL</name>
<dbReference type="Proteomes" id="UP001634007">
    <property type="component" value="Unassembled WGS sequence"/>
</dbReference>
<feature type="compositionally biased region" description="Basic residues" evidence="6">
    <location>
        <begin position="35"/>
        <end position="44"/>
    </location>
</feature>
<keyword evidence="5 7" id="KW-0472">Membrane</keyword>
<dbReference type="InterPro" id="IPR038330">
    <property type="entry name" value="TspO/MBR-related_sf"/>
</dbReference>
<dbReference type="PANTHER" id="PTHR10057:SF0">
    <property type="entry name" value="TRANSLOCATOR PROTEIN"/>
    <property type="match status" value="1"/>
</dbReference>
<comment type="caution">
    <text evidence="8">The sequence shown here is derived from an EMBL/GenBank/DDBJ whole genome shotgun (WGS) entry which is preliminary data.</text>
</comment>
<dbReference type="CDD" id="cd15904">
    <property type="entry name" value="TSPO_MBR"/>
    <property type="match status" value="1"/>
</dbReference>
<evidence type="ECO:0000256" key="2">
    <source>
        <dbReference type="ARBA" id="ARBA00007524"/>
    </source>
</evidence>
<dbReference type="EMBL" id="JBJKBG010000008">
    <property type="protein sequence ID" value="KAL3725406.1"/>
    <property type="molecule type" value="Genomic_DNA"/>
</dbReference>
<feature type="compositionally biased region" description="Basic and acidic residues" evidence="6">
    <location>
        <begin position="1"/>
        <end position="12"/>
    </location>
</feature>
<feature type="transmembrane region" description="Helical" evidence="7">
    <location>
        <begin position="52"/>
        <end position="71"/>
    </location>
</feature>
<gene>
    <name evidence="8" type="ORF">ACJRO7_030430</name>
</gene>
<evidence type="ECO:0000313" key="8">
    <source>
        <dbReference type="EMBL" id="KAL3725406.1"/>
    </source>
</evidence>
<dbReference type="GO" id="GO:0016020">
    <property type="term" value="C:membrane"/>
    <property type="evidence" value="ECO:0007669"/>
    <property type="project" value="UniProtKB-SubCell"/>
</dbReference>
<feature type="transmembrane region" description="Helical" evidence="7">
    <location>
        <begin position="98"/>
        <end position="119"/>
    </location>
</feature>
<evidence type="ECO:0000256" key="4">
    <source>
        <dbReference type="ARBA" id="ARBA00022989"/>
    </source>
</evidence>
<organism evidence="8 9">
    <name type="scientific">Eucalyptus globulus</name>
    <name type="common">Tasmanian blue gum</name>
    <dbReference type="NCBI Taxonomy" id="34317"/>
    <lineage>
        <taxon>Eukaryota</taxon>
        <taxon>Viridiplantae</taxon>
        <taxon>Streptophyta</taxon>
        <taxon>Embryophyta</taxon>
        <taxon>Tracheophyta</taxon>
        <taxon>Spermatophyta</taxon>
        <taxon>Magnoliopsida</taxon>
        <taxon>eudicotyledons</taxon>
        <taxon>Gunneridae</taxon>
        <taxon>Pentapetalae</taxon>
        <taxon>rosids</taxon>
        <taxon>malvids</taxon>
        <taxon>Myrtales</taxon>
        <taxon>Myrtaceae</taxon>
        <taxon>Myrtoideae</taxon>
        <taxon>Eucalypteae</taxon>
        <taxon>Eucalyptus</taxon>
    </lineage>
</organism>
<dbReference type="PANTHER" id="PTHR10057">
    <property type="entry name" value="PERIPHERAL-TYPE BENZODIAZEPINE RECEPTOR"/>
    <property type="match status" value="1"/>
</dbReference>
<evidence type="ECO:0000256" key="5">
    <source>
        <dbReference type="ARBA" id="ARBA00023136"/>
    </source>
</evidence>
<dbReference type="GO" id="GO:0033013">
    <property type="term" value="P:tetrapyrrole metabolic process"/>
    <property type="evidence" value="ECO:0007669"/>
    <property type="project" value="UniProtKB-ARBA"/>
</dbReference>
<dbReference type="FunFam" id="1.20.1260.100:FF:000001">
    <property type="entry name" value="translocator protein 2"/>
    <property type="match status" value="1"/>
</dbReference>
<feature type="region of interest" description="Disordered" evidence="6">
    <location>
        <begin position="1"/>
        <end position="44"/>
    </location>
</feature>
<feature type="transmembrane region" description="Helical" evidence="7">
    <location>
        <begin position="185"/>
        <end position="204"/>
    </location>
</feature>
<evidence type="ECO:0000256" key="6">
    <source>
        <dbReference type="SAM" id="MobiDB-lite"/>
    </source>
</evidence>
<protein>
    <recommendedName>
        <fullName evidence="10">Translocator protein homolog</fullName>
    </recommendedName>
</protein>